<sequence length="429" mass="49822">MSCYPRIEGRNEEERQWLVKLRKIWDQIEDQLTDRDKEQWFDLLKKIPTSKETLASKHLVGGPAKRSGNWFSWLFLRTRYGYQEVRRLKACEMTEEAYPYADLEFDLLPNGYNRRSSQDSEMRDAETCSGSSDWSCETDTQDEIIVAGLAPQSKVPEDSEPADECQEPEHEPATRTPVVLADGPPQPERGFCLYFPDYKADDLVACWAALQSRKEWNESPQLAVKEAELRTKEADIKVKEADIKVSEAELRVKEVELRMKEAETRAEHAEAREKHAERKAEGAERMREQVEGQMAAQLTGPLSEHMTEQMAKHAKTFEGWAQNKWERVRSSLSLFETSSKRDKVLIQRFETLTKRFEIFVERFENAIKRSDEDRKQGENDMKQARSVMERLHTEAMDQIAQVAEEQARGRKSTRLLLEKILGTTQRLRG</sequence>
<reference evidence="3" key="1">
    <citation type="submission" date="2023-01" db="EMBL/GenBank/DDBJ databases">
        <title>The growth and conidiation of Purpureocillium lavendulum are regulated by nitrogen source and histone H3K14 acetylation.</title>
        <authorList>
            <person name="Tang P."/>
            <person name="Han J."/>
            <person name="Zhang C."/>
            <person name="Tang P."/>
            <person name="Qi F."/>
            <person name="Zhang K."/>
            <person name="Liang L."/>
        </authorList>
    </citation>
    <scope>NUCLEOTIDE SEQUENCE</scope>
    <source>
        <strain evidence="3">YMF1.00683</strain>
    </source>
</reference>
<accession>A0AB34G6S8</accession>
<protein>
    <submittedName>
        <fullName evidence="3">RNA-dependent RNA polymerase</fullName>
    </submittedName>
</protein>
<feature type="coiled-coil region" evidence="1">
    <location>
        <begin position="222"/>
        <end position="293"/>
    </location>
</feature>
<evidence type="ECO:0000313" key="4">
    <source>
        <dbReference type="Proteomes" id="UP001163105"/>
    </source>
</evidence>
<dbReference type="EMBL" id="JAQHRD010000001">
    <property type="protein sequence ID" value="KAJ6446748.1"/>
    <property type="molecule type" value="Genomic_DNA"/>
</dbReference>
<comment type="caution">
    <text evidence="3">The sequence shown here is derived from an EMBL/GenBank/DDBJ whole genome shotgun (WGS) entry which is preliminary data.</text>
</comment>
<name>A0AB34G6S8_9HYPO</name>
<dbReference type="Proteomes" id="UP001163105">
    <property type="component" value="Unassembled WGS sequence"/>
</dbReference>
<keyword evidence="3" id="KW-0696">RNA-directed RNA polymerase</keyword>
<dbReference type="AlphaFoldDB" id="A0AB34G6S8"/>
<organism evidence="3 4">
    <name type="scientific">Purpureocillium lavendulum</name>
    <dbReference type="NCBI Taxonomy" id="1247861"/>
    <lineage>
        <taxon>Eukaryota</taxon>
        <taxon>Fungi</taxon>
        <taxon>Dikarya</taxon>
        <taxon>Ascomycota</taxon>
        <taxon>Pezizomycotina</taxon>
        <taxon>Sordariomycetes</taxon>
        <taxon>Hypocreomycetidae</taxon>
        <taxon>Hypocreales</taxon>
        <taxon>Ophiocordycipitaceae</taxon>
        <taxon>Purpureocillium</taxon>
    </lineage>
</organism>
<feature type="coiled-coil region" evidence="1">
    <location>
        <begin position="360"/>
        <end position="394"/>
    </location>
</feature>
<feature type="region of interest" description="Disordered" evidence="2">
    <location>
        <begin position="151"/>
        <end position="182"/>
    </location>
</feature>
<feature type="region of interest" description="Disordered" evidence="2">
    <location>
        <begin position="115"/>
        <end position="136"/>
    </location>
</feature>
<keyword evidence="1" id="KW-0175">Coiled coil</keyword>
<keyword evidence="3" id="KW-0808">Transferase</keyword>
<keyword evidence="3" id="KW-0548">Nucleotidyltransferase</keyword>
<gene>
    <name evidence="3" type="ORF">O9K51_01521</name>
</gene>
<feature type="compositionally biased region" description="Basic and acidic residues" evidence="2">
    <location>
        <begin position="116"/>
        <end position="126"/>
    </location>
</feature>
<evidence type="ECO:0000256" key="2">
    <source>
        <dbReference type="SAM" id="MobiDB-lite"/>
    </source>
</evidence>
<keyword evidence="4" id="KW-1185">Reference proteome</keyword>
<evidence type="ECO:0000256" key="1">
    <source>
        <dbReference type="SAM" id="Coils"/>
    </source>
</evidence>
<proteinExistence type="predicted"/>
<evidence type="ECO:0000313" key="3">
    <source>
        <dbReference type="EMBL" id="KAJ6446748.1"/>
    </source>
</evidence>
<dbReference type="GO" id="GO:0003968">
    <property type="term" value="F:RNA-directed RNA polymerase activity"/>
    <property type="evidence" value="ECO:0007669"/>
    <property type="project" value="UniProtKB-KW"/>
</dbReference>